<dbReference type="VEuPathDB" id="MicrosporidiaDB:NEQG_00815"/>
<feature type="signal peptide" evidence="1">
    <location>
        <begin position="1"/>
        <end position="19"/>
    </location>
</feature>
<protein>
    <submittedName>
        <fullName evidence="2">Uncharacterized protein</fullName>
    </submittedName>
</protein>
<reference evidence="2" key="1">
    <citation type="submission" date="2011-01" db="EMBL/GenBank/DDBJ databases">
        <title>The Genome Sequence of Nematocida parisii strain ERTm3.</title>
        <authorList>
            <consortium name="The Broad Institute Genome Sequencing Platform"/>
            <consortium name="The Broad Institute Genome Sequencing Center for Infectious Disease"/>
            <person name="Cuomo C."/>
            <person name="Troemel E."/>
            <person name="Young S.K."/>
            <person name="Zeng Q."/>
            <person name="Gargeya S."/>
            <person name="Fitzgerald M."/>
            <person name="Haas B."/>
            <person name="Abouelleil A."/>
            <person name="Alvarado L."/>
            <person name="Arachchi H.M."/>
            <person name="Berlin A."/>
            <person name="Chapman S.B."/>
            <person name="Gearin G."/>
            <person name="Goldberg J."/>
            <person name="Griggs A."/>
            <person name="Gujja S."/>
            <person name="Hansen M."/>
            <person name="Heiman D."/>
            <person name="Howarth C."/>
            <person name="Larimer J."/>
            <person name="Lui A."/>
            <person name="MacDonald P.J.P."/>
            <person name="McCowen C."/>
            <person name="Montmayeur A."/>
            <person name="Murphy C."/>
            <person name="Neiman D."/>
            <person name="Pearson M."/>
            <person name="Priest M."/>
            <person name="Roberts A."/>
            <person name="Saif S."/>
            <person name="Shea T."/>
            <person name="Sisk P."/>
            <person name="Stolte C."/>
            <person name="Sykes S."/>
            <person name="Wortman J."/>
            <person name="Nusbaum C."/>
            <person name="Birren B."/>
        </authorList>
    </citation>
    <scope>NUCLEOTIDE SEQUENCE</scope>
    <source>
        <strain evidence="2">ERTm3</strain>
    </source>
</reference>
<sequence length="443" mass="52865">MRIDKIVTWIISIIMSVSTKNIQQNTNPSNVDLIRSNSWLDTTATREVICYNTAIQNVLTESYIDYSLDMDLLQINNLNHYNENECKYSSFIQLDIFPTKKPSFFDYFIIRQGIILKDLARIELLIDKKFTLREIKQSLVKKKHEIKNKRNRIEFNKLYIQDKKDGTNPPLYQIRNAILTANTIFKGVILQEHRNIESTIYTYSVYTKNNLNEIKEAYNEIKNQYNAKIFEQNSKTILDTTLDNFEHILTPKSLFHIRHLKFEYLLNHIFISLIQIKSFIVKHKSLLKIINEWEDLKQYESLIEMTLLPYEKLNYYAIVNNIPDIQKFLYNIDKIYTKYKYAISNINIKFERHVLSIYELISKEPMPYDISTSTKIQTYIDEALNEITEIESKHKCIKRIINMFNGIILKDEMPKSIVKEVKENLENQFFKGFKWHKNLEFEH</sequence>
<feature type="chain" id="PRO_5003670582" evidence="1">
    <location>
        <begin position="20"/>
        <end position="443"/>
    </location>
</feature>
<gene>
    <name evidence="2" type="ORF">NEQG_00815</name>
</gene>
<dbReference type="OrthoDB" id="2189312at2759"/>
<dbReference type="HOGENOM" id="CLU_618335_0_0_1"/>
<keyword evidence="1" id="KW-0732">Signal</keyword>
<dbReference type="EMBL" id="GL870877">
    <property type="protein sequence ID" value="EIJ88996.1"/>
    <property type="molecule type" value="Genomic_DNA"/>
</dbReference>
<evidence type="ECO:0000313" key="2">
    <source>
        <dbReference type="EMBL" id="EIJ88996.1"/>
    </source>
</evidence>
<name>I3EIE9_NEMP3</name>
<organism evidence="2 3">
    <name type="scientific">Nematocida parisii (strain ERTm3)</name>
    <name type="common">Nematode killer fungus</name>
    <dbReference type="NCBI Taxonomy" id="935791"/>
    <lineage>
        <taxon>Eukaryota</taxon>
        <taxon>Fungi</taxon>
        <taxon>Fungi incertae sedis</taxon>
        <taxon>Microsporidia</taxon>
        <taxon>Nematocida</taxon>
    </lineage>
</organism>
<accession>I3EIE9</accession>
<evidence type="ECO:0000256" key="1">
    <source>
        <dbReference type="SAM" id="SignalP"/>
    </source>
</evidence>
<keyword evidence="3" id="KW-1185">Reference proteome</keyword>
<dbReference type="AlphaFoldDB" id="I3EIE9"/>
<evidence type="ECO:0000313" key="3">
    <source>
        <dbReference type="Proteomes" id="UP000002872"/>
    </source>
</evidence>
<dbReference type="InParanoid" id="I3EIE9"/>
<proteinExistence type="predicted"/>
<dbReference type="Proteomes" id="UP000002872">
    <property type="component" value="Unassembled WGS sequence"/>
</dbReference>